<organism evidence="3 4">
    <name type="scientific">Saguinus oedipus</name>
    <name type="common">Cotton-top tamarin</name>
    <name type="synonym">Oedipomidas oedipus</name>
    <dbReference type="NCBI Taxonomy" id="9490"/>
    <lineage>
        <taxon>Eukaryota</taxon>
        <taxon>Metazoa</taxon>
        <taxon>Chordata</taxon>
        <taxon>Craniata</taxon>
        <taxon>Vertebrata</taxon>
        <taxon>Euteleostomi</taxon>
        <taxon>Mammalia</taxon>
        <taxon>Eutheria</taxon>
        <taxon>Euarchontoglires</taxon>
        <taxon>Primates</taxon>
        <taxon>Haplorrhini</taxon>
        <taxon>Platyrrhini</taxon>
        <taxon>Cebidae</taxon>
        <taxon>Callitrichinae</taxon>
        <taxon>Saguinus</taxon>
    </lineage>
</organism>
<dbReference type="Gene3D" id="3.30.470.20">
    <property type="entry name" value="ATP-grasp fold, B domain"/>
    <property type="match status" value="1"/>
</dbReference>
<protein>
    <submittedName>
        <fullName evidence="3">Inactive polyglycylase ttll10</fullName>
    </submittedName>
</protein>
<keyword evidence="4" id="KW-1185">Reference proteome</keyword>
<dbReference type="Pfam" id="PF03133">
    <property type="entry name" value="TTL"/>
    <property type="match status" value="1"/>
</dbReference>
<reference evidence="3 4" key="1">
    <citation type="submission" date="2023-05" db="EMBL/GenBank/DDBJ databases">
        <title>B98-5 Cell Line De Novo Hybrid Assembly: An Optical Mapping Approach.</title>
        <authorList>
            <person name="Kananen K."/>
            <person name="Auerbach J.A."/>
            <person name="Kautto E."/>
            <person name="Blachly J.S."/>
        </authorList>
    </citation>
    <scope>NUCLEOTIDE SEQUENCE [LARGE SCALE GENOMIC DNA]</scope>
    <source>
        <strain evidence="3">B95-8</strain>
        <tissue evidence="3">Cell line</tissue>
    </source>
</reference>
<evidence type="ECO:0000256" key="1">
    <source>
        <dbReference type="SAM" id="MobiDB-lite"/>
    </source>
</evidence>
<sequence>MWICKPKASNQGKGIFLLQSQEEVAALQAKTQSIEDDPVYHKLPLWGPQARVVQRAGSGRADPTPLTCSAQQPQCGAHRYIQNPLLLDGRKFDGRSYLLIACVVPYMVFFGHGYARLTLSLYDLPFQRPQQPPDQPGPSLQPWDEVRGRFSPRGGAERVRL</sequence>
<dbReference type="Proteomes" id="UP001266305">
    <property type="component" value="Unassembled WGS sequence"/>
</dbReference>
<feature type="region of interest" description="Disordered" evidence="1">
    <location>
        <begin position="128"/>
        <end position="161"/>
    </location>
</feature>
<dbReference type="EMBL" id="JASSZA010000007">
    <property type="protein sequence ID" value="KAK2105589.1"/>
    <property type="molecule type" value="Genomic_DNA"/>
</dbReference>
<dbReference type="PANTHER" id="PTHR46810">
    <property type="entry name" value="INACTIVE POLYGLYCYLASE TTLL10"/>
    <property type="match status" value="1"/>
</dbReference>
<keyword evidence="2" id="KW-1133">Transmembrane helix</keyword>
<comment type="caution">
    <text evidence="3">The sequence shown here is derived from an EMBL/GenBank/DDBJ whole genome shotgun (WGS) entry which is preliminary data.</text>
</comment>
<dbReference type="InterPro" id="IPR004344">
    <property type="entry name" value="TTL/TTLL_fam"/>
</dbReference>
<keyword evidence="2" id="KW-0812">Transmembrane</keyword>
<accession>A0ABQ9V894</accession>
<evidence type="ECO:0000313" key="3">
    <source>
        <dbReference type="EMBL" id="KAK2105589.1"/>
    </source>
</evidence>
<dbReference type="InterPro" id="IPR027752">
    <property type="entry name" value="TTLL10"/>
</dbReference>
<keyword evidence="2" id="KW-0472">Membrane</keyword>
<feature type="transmembrane region" description="Helical" evidence="2">
    <location>
        <begin position="97"/>
        <end position="115"/>
    </location>
</feature>
<proteinExistence type="predicted"/>
<dbReference type="PANTHER" id="PTHR46810:SF1">
    <property type="entry name" value="INACTIVE POLYGLYCYLASE TTLL10"/>
    <property type="match status" value="1"/>
</dbReference>
<gene>
    <name evidence="3" type="primary">TTLL10</name>
    <name evidence="3" type="ORF">P7K49_015103</name>
</gene>
<evidence type="ECO:0000256" key="2">
    <source>
        <dbReference type="SAM" id="Phobius"/>
    </source>
</evidence>
<evidence type="ECO:0000313" key="4">
    <source>
        <dbReference type="Proteomes" id="UP001266305"/>
    </source>
</evidence>
<name>A0ABQ9V894_SAGOE</name>